<evidence type="ECO:0000313" key="11">
    <source>
        <dbReference type="Proteomes" id="UP001208656"/>
    </source>
</evidence>
<dbReference type="CDD" id="cd16015">
    <property type="entry name" value="LTA_synthase"/>
    <property type="match status" value="1"/>
</dbReference>
<sequence length="623" mass="72724">MKQVLESKYTPLIIPIVLLWVKTYIAYKVAFDITIENGLQEFILFINPLPFLFIVFGIALFVKEKRRNLYILISHLLISILLYSNVVFYRFFSDFITLPLIYQPGNFKGLDESFWAEIFLFDIFYFVDFFILAYLMWKKHHLFNISGISNLQRKVYFLMTAGLIFINLGISHLQSPDLFDRNFDREQLVKNIGPYNYALYDFYLQTKTSAQKVFAEDNDLIDIKHYIDSHFVKPNPDYFGIAKDRNVIVISLESTQNFVINRTVNGKEITPFLNDLIEESYYFNNFYHQTGQGKTSDSEFIVDNSLYGLGRGAVFFTHPKNEYMATPEILANHGYTTASFHANTKVFWNRDEMYQSLGYDRFYHLDYYDVTDDNSIGWGLKDIPFFEQSVSLLKELPQPFYAKLITLTNHHPFVLDESDTFIDTNVTESATLNQYLATVRYEDEALRLFFEQLKEEGLYDQSIIVIYGDHNGIIEKDFEVLSDFLGKEYNAHTVVEMQQVPLIIHIPGQEGKTISTVGGQIDLKPTILHLLGIETEGQLNFGHDLFSLDHPNLAIFRDGRFVTDQYIFAENTCYVKDSGKIIDGSYCEHYHDIVTKELNYSDQIIYGDLIRFYHKDLYDIKKE</sequence>
<reference evidence="10 11" key="1">
    <citation type="submission" date="2022-10" db="EMBL/GenBank/DDBJ databases">
        <title>Description of Fervidibacillus gen. nov. in the family Fervidibacillaceae fam. nov. with two species, Fervidibacillus albus sp. nov., and Fervidibacillus halotolerans sp. nov., isolated from tidal flat sediments.</title>
        <authorList>
            <person name="Kwon K.K."/>
            <person name="Yang S.-H."/>
        </authorList>
    </citation>
    <scope>NUCLEOTIDE SEQUENCE [LARGE SCALE GENOMIC DNA]</scope>
    <source>
        <strain evidence="10 11">DSM 23332</strain>
    </source>
</reference>
<dbReference type="InterPro" id="IPR012160">
    <property type="entry name" value="LtaS-like"/>
</dbReference>
<feature type="transmembrane region" description="Helical" evidence="8">
    <location>
        <begin position="12"/>
        <end position="30"/>
    </location>
</feature>
<dbReference type="EMBL" id="JAOUSE010000040">
    <property type="protein sequence ID" value="MCU9595139.1"/>
    <property type="molecule type" value="Genomic_DNA"/>
</dbReference>
<dbReference type="Gene3D" id="3.30.1120.170">
    <property type="match status" value="1"/>
</dbReference>
<dbReference type="SUPFAM" id="SSF53649">
    <property type="entry name" value="Alkaline phosphatase-like"/>
    <property type="match status" value="1"/>
</dbReference>
<name>A0ABT2WK97_9BACI</name>
<evidence type="ECO:0000256" key="5">
    <source>
        <dbReference type="ARBA" id="ARBA00022989"/>
    </source>
</evidence>
<comment type="subcellular location">
    <subcellularLocation>
        <location evidence="1">Cell membrane</location>
        <topology evidence="1">Multi-pass membrane protein</topology>
    </subcellularLocation>
</comment>
<evidence type="ECO:0000256" key="6">
    <source>
        <dbReference type="ARBA" id="ARBA00023136"/>
    </source>
</evidence>
<dbReference type="PANTHER" id="PTHR47371:SF1">
    <property type="entry name" value="LIPOTEICHOIC ACID SYNTHASE-LIKE YQGS"/>
    <property type="match status" value="1"/>
</dbReference>
<dbReference type="Proteomes" id="UP001208656">
    <property type="component" value="Unassembled WGS sequence"/>
</dbReference>
<dbReference type="Pfam" id="PF00884">
    <property type="entry name" value="Sulfatase"/>
    <property type="match status" value="1"/>
</dbReference>
<dbReference type="InterPro" id="IPR017850">
    <property type="entry name" value="Alkaline_phosphatase_core_sf"/>
</dbReference>
<evidence type="ECO:0000256" key="7">
    <source>
        <dbReference type="PIRNR" id="PIRNR005091"/>
    </source>
</evidence>
<evidence type="ECO:0000256" key="4">
    <source>
        <dbReference type="ARBA" id="ARBA00022692"/>
    </source>
</evidence>
<feature type="transmembrane region" description="Helical" evidence="8">
    <location>
        <begin position="155"/>
        <end position="173"/>
    </location>
</feature>
<dbReference type="PIRSF" id="PIRSF005091">
    <property type="entry name" value="Mmb_sulf_HI1246"/>
    <property type="match status" value="1"/>
</dbReference>
<comment type="caution">
    <text evidence="10">The sequence shown here is derived from an EMBL/GenBank/DDBJ whole genome shotgun (WGS) entry which is preliminary data.</text>
</comment>
<keyword evidence="4 8" id="KW-0812">Transmembrane</keyword>
<dbReference type="InterPro" id="IPR000917">
    <property type="entry name" value="Sulfatase_N"/>
</dbReference>
<feature type="transmembrane region" description="Helical" evidence="8">
    <location>
        <begin position="114"/>
        <end position="135"/>
    </location>
</feature>
<evidence type="ECO:0000256" key="8">
    <source>
        <dbReference type="SAM" id="Phobius"/>
    </source>
</evidence>
<keyword evidence="11" id="KW-1185">Reference proteome</keyword>
<evidence type="ECO:0000256" key="2">
    <source>
        <dbReference type="ARBA" id="ARBA00009983"/>
    </source>
</evidence>
<feature type="transmembrane region" description="Helical" evidence="8">
    <location>
        <begin position="69"/>
        <end position="92"/>
    </location>
</feature>
<evidence type="ECO:0000256" key="1">
    <source>
        <dbReference type="ARBA" id="ARBA00004651"/>
    </source>
</evidence>
<protein>
    <submittedName>
        <fullName evidence="10">LTA synthase family protein</fullName>
    </submittedName>
</protein>
<gene>
    <name evidence="10" type="ORF">OEV82_11890</name>
</gene>
<dbReference type="InterPro" id="IPR050448">
    <property type="entry name" value="OpgB/LTA_synthase_biosynth"/>
</dbReference>
<dbReference type="RefSeq" id="WP_263062004.1">
    <property type="nucleotide sequence ID" value="NZ_JAOUSE010000040.1"/>
</dbReference>
<keyword evidence="5 8" id="KW-1133">Transmembrane helix</keyword>
<dbReference type="Gene3D" id="3.40.720.10">
    <property type="entry name" value="Alkaline Phosphatase, subunit A"/>
    <property type="match status" value="1"/>
</dbReference>
<comment type="similarity">
    <text evidence="2 7">Belongs to the LTA synthase family.</text>
</comment>
<keyword evidence="6 7" id="KW-0472">Membrane</keyword>
<organism evidence="10 11">
    <name type="scientific">Pallidibacillus thermolactis</name>
    <dbReference type="NCBI Taxonomy" id="251051"/>
    <lineage>
        <taxon>Bacteria</taxon>
        <taxon>Bacillati</taxon>
        <taxon>Bacillota</taxon>
        <taxon>Bacilli</taxon>
        <taxon>Bacillales</taxon>
        <taxon>Bacillaceae</taxon>
        <taxon>Pallidibacillus</taxon>
    </lineage>
</organism>
<evidence type="ECO:0000256" key="3">
    <source>
        <dbReference type="ARBA" id="ARBA00022475"/>
    </source>
</evidence>
<evidence type="ECO:0000259" key="9">
    <source>
        <dbReference type="Pfam" id="PF00884"/>
    </source>
</evidence>
<feature type="domain" description="Sulfatase N-terminal" evidence="9">
    <location>
        <begin position="245"/>
        <end position="533"/>
    </location>
</feature>
<keyword evidence="3 7" id="KW-1003">Cell membrane</keyword>
<proteinExistence type="inferred from homology"/>
<feature type="transmembrane region" description="Helical" evidence="8">
    <location>
        <begin position="42"/>
        <end position="62"/>
    </location>
</feature>
<dbReference type="PANTHER" id="PTHR47371">
    <property type="entry name" value="LIPOTEICHOIC ACID SYNTHASE"/>
    <property type="match status" value="1"/>
</dbReference>
<evidence type="ECO:0000313" key="10">
    <source>
        <dbReference type="EMBL" id="MCU9595139.1"/>
    </source>
</evidence>
<accession>A0ABT2WK97</accession>